<gene>
    <name evidence="1" type="ORF">BJ138DRAFT_974977</name>
</gene>
<evidence type="ECO:0000313" key="2">
    <source>
        <dbReference type="Proteomes" id="UP000790377"/>
    </source>
</evidence>
<accession>A0ACB7ZSQ9</accession>
<proteinExistence type="predicted"/>
<protein>
    <submittedName>
        <fullName evidence="1">Uncharacterized protein</fullName>
    </submittedName>
</protein>
<feature type="non-terminal residue" evidence="1">
    <location>
        <position position="88"/>
    </location>
</feature>
<sequence length="88" mass="9871">LDANPSLYLDELQDQLLQARNVNVSIATICRSLRRLSLTRKHVAVTASQRNELLRATWQAAHGDIPADYCVWLDESGIDGRTSQRTHG</sequence>
<dbReference type="Proteomes" id="UP000790377">
    <property type="component" value="Unassembled WGS sequence"/>
</dbReference>
<keyword evidence="2" id="KW-1185">Reference proteome</keyword>
<dbReference type="EMBL" id="MU268792">
    <property type="protein sequence ID" value="KAH7903724.1"/>
    <property type="molecule type" value="Genomic_DNA"/>
</dbReference>
<comment type="caution">
    <text evidence="1">The sequence shown here is derived from an EMBL/GenBank/DDBJ whole genome shotgun (WGS) entry which is preliminary data.</text>
</comment>
<evidence type="ECO:0000313" key="1">
    <source>
        <dbReference type="EMBL" id="KAH7903724.1"/>
    </source>
</evidence>
<organism evidence="1 2">
    <name type="scientific">Hygrophoropsis aurantiaca</name>
    <dbReference type="NCBI Taxonomy" id="72124"/>
    <lineage>
        <taxon>Eukaryota</taxon>
        <taxon>Fungi</taxon>
        <taxon>Dikarya</taxon>
        <taxon>Basidiomycota</taxon>
        <taxon>Agaricomycotina</taxon>
        <taxon>Agaricomycetes</taxon>
        <taxon>Agaricomycetidae</taxon>
        <taxon>Boletales</taxon>
        <taxon>Coniophorineae</taxon>
        <taxon>Hygrophoropsidaceae</taxon>
        <taxon>Hygrophoropsis</taxon>
    </lineage>
</organism>
<name>A0ACB7ZSQ9_9AGAM</name>
<feature type="non-terminal residue" evidence="1">
    <location>
        <position position="1"/>
    </location>
</feature>
<reference evidence="1" key="1">
    <citation type="journal article" date="2021" name="New Phytol.">
        <title>Evolutionary innovations through gain and loss of genes in the ectomycorrhizal Boletales.</title>
        <authorList>
            <person name="Wu G."/>
            <person name="Miyauchi S."/>
            <person name="Morin E."/>
            <person name="Kuo A."/>
            <person name="Drula E."/>
            <person name="Varga T."/>
            <person name="Kohler A."/>
            <person name="Feng B."/>
            <person name="Cao Y."/>
            <person name="Lipzen A."/>
            <person name="Daum C."/>
            <person name="Hundley H."/>
            <person name="Pangilinan J."/>
            <person name="Johnson J."/>
            <person name="Barry K."/>
            <person name="LaButti K."/>
            <person name="Ng V."/>
            <person name="Ahrendt S."/>
            <person name="Min B."/>
            <person name="Choi I.G."/>
            <person name="Park H."/>
            <person name="Plett J.M."/>
            <person name="Magnuson J."/>
            <person name="Spatafora J.W."/>
            <person name="Nagy L.G."/>
            <person name="Henrissat B."/>
            <person name="Grigoriev I.V."/>
            <person name="Yang Z.L."/>
            <person name="Xu J."/>
            <person name="Martin F.M."/>
        </authorList>
    </citation>
    <scope>NUCLEOTIDE SEQUENCE</scope>
    <source>
        <strain evidence="1">ATCC 28755</strain>
    </source>
</reference>